<comment type="caution">
    <text evidence="2">The sequence shown here is derived from an EMBL/GenBank/DDBJ whole genome shotgun (WGS) entry which is preliminary data.</text>
</comment>
<keyword evidence="3" id="KW-1185">Reference proteome</keyword>
<evidence type="ECO:0000256" key="1">
    <source>
        <dbReference type="SAM" id="MobiDB-lite"/>
    </source>
</evidence>
<feature type="compositionally biased region" description="Basic and acidic residues" evidence="1">
    <location>
        <begin position="21"/>
        <end position="31"/>
    </location>
</feature>
<dbReference type="AlphaFoldDB" id="A0A1Y1S829"/>
<organism evidence="2 3">
    <name type="scientific">Enterospora canceri</name>
    <dbReference type="NCBI Taxonomy" id="1081671"/>
    <lineage>
        <taxon>Eukaryota</taxon>
        <taxon>Fungi</taxon>
        <taxon>Fungi incertae sedis</taxon>
        <taxon>Microsporidia</taxon>
        <taxon>Enterocytozoonidae</taxon>
        <taxon>Enterospora</taxon>
    </lineage>
</organism>
<dbReference type="Proteomes" id="UP000192639">
    <property type="component" value="Unassembled WGS sequence"/>
</dbReference>
<evidence type="ECO:0000313" key="3">
    <source>
        <dbReference type="Proteomes" id="UP000192639"/>
    </source>
</evidence>
<dbReference type="EMBL" id="LWDP01000024">
    <property type="protein sequence ID" value="ORD94343.1"/>
    <property type="molecule type" value="Genomic_DNA"/>
</dbReference>
<reference evidence="2 3" key="1">
    <citation type="journal article" date="2017" name="Environ. Microbiol.">
        <title>Decay of the glycolytic pathway and adaptation to intranuclear parasitism within Enterocytozoonidae microsporidia.</title>
        <authorList>
            <person name="Wiredu Boakye D."/>
            <person name="Jaroenlak P."/>
            <person name="Prachumwat A."/>
            <person name="Williams T.A."/>
            <person name="Bateman K.S."/>
            <person name="Itsathitphaisarn O."/>
            <person name="Sritunyalucksana K."/>
            <person name="Paszkiewicz K.H."/>
            <person name="Moore K.A."/>
            <person name="Stentiford G.D."/>
            <person name="Williams B.A."/>
        </authorList>
    </citation>
    <scope>NUCLEOTIDE SEQUENCE [LARGE SCALE GENOMIC DNA]</scope>
    <source>
        <strain evidence="2 3">GB1</strain>
    </source>
</reference>
<dbReference type="VEuPathDB" id="MicrosporidiaDB:ECANGB1_877"/>
<feature type="region of interest" description="Disordered" evidence="1">
    <location>
        <begin position="1"/>
        <end position="31"/>
    </location>
</feature>
<name>A0A1Y1S829_9MICR</name>
<proteinExistence type="predicted"/>
<accession>A0A1Y1S829</accession>
<evidence type="ECO:0000313" key="2">
    <source>
        <dbReference type="EMBL" id="ORD94343.1"/>
    </source>
</evidence>
<sequence>MRKLSNTLKKSGRKKSIKPPKKIENEKVAENKDDTCKVKVESVGIIMEQVRKLVGDGKKDRDLLEKMESILEKRTEKTDKTVSPKKVDKMNEKYLDLCFTRRDTLEKYRNYYMENVVQKIKENVLYKHVGAERGYDGYKMNYSGREHGGLADKMEQMPKMLSSLKKVEGMLKEEKVSVEVDEMRRIRSYFRGL</sequence>
<feature type="compositionally biased region" description="Basic residues" evidence="1">
    <location>
        <begin position="10"/>
        <end position="20"/>
    </location>
</feature>
<protein>
    <submittedName>
        <fullName evidence="2">Uncharacterized protein</fullName>
    </submittedName>
</protein>
<dbReference type="OrthoDB" id="10634729at2759"/>
<gene>
    <name evidence="2" type="ORF">ECANGB1_877</name>
</gene>